<evidence type="ECO:0000313" key="1">
    <source>
        <dbReference type="EMBL" id="MEG3183269.1"/>
    </source>
</evidence>
<dbReference type="RefSeq" id="WP_332615102.1">
    <property type="nucleotide sequence ID" value="NZ_JAXGFP010000002.1"/>
</dbReference>
<keyword evidence="2" id="KW-1185">Reference proteome</keyword>
<accession>A0ABU7YWF5</accession>
<protein>
    <submittedName>
        <fullName evidence="1">Uncharacterized protein</fullName>
    </submittedName>
</protein>
<reference evidence="1 2" key="1">
    <citation type="journal article" date="2016" name="Int. J. Syst. Evol. Microbiol.">
        <title>Lysobacter erysipheiresistens sp. nov., an antagonist of powdery mildew, isolated from tobacco-cultivated soil.</title>
        <authorList>
            <person name="Xie B."/>
            <person name="Li T."/>
            <person name="Lin X."/>
            <person name="Wang C.J."/>
            <person name="Chen Y.J."/>
            <person name="Liu W.J."/>
            <person name="Zhao Z.W."/>
        </authorList>
    </citation>
    <scope>NUCLEOTIDE SEQUENCE [LARGE SCALE GENOMIC DNA]</scope>
    <source>
        <strain evidence="1 2">RS-LYSO-3</strain>
    </source>
</reference>
<name>A0ABU7YWF5_9GAMM</name>
<comment type="caution">
    <text evidence="1">The sequence shown here is derived from an EMBL/GenBank/DDBJ whole genome shotgun (WGS) entry which is preliminary data.</text>
</comment>
<dbReference type="Proteomes" id="UP001355056">
    <property type="component" value="Unassembled WGS sequence"/>
</dbReference>
<sequence>MPLLDNRALALWALISGVLACSACYSSDLGSPIGNCQVDEQVYFSCPVSKQRYVSLCGNPDAGKQGIYYRFGNKDNMELEFPSNNEAGGFFYNSYHRPRAEYTEVAFHQDGYQYKVFRHYDADLDEYPRYGVAVADSSGNSETVVPCASEPVNNLSELSGILPCSQDSALGCGE</sequence>
<organism evidence="1 2">
    <name type="scientific">Novilysobacter erysipheiresistens</name>
    <dbReference type="NCBI Taxonomy" id="1749332"/>
    <lineage>
        <taxon>Bacteria</taxon>
        <taxon>Pseudomonadati</taxon>
        <taxon>Pseudomonadota</taxon>
        <taxon>Gammaproteobacteria</taxon>
        <taxon>Lysobacterales</taxon>
        <taxon>Lysobacteraceae</taxon>
        <taxon>Novilysobacter</taxon>
    </lineage>
</organism>
<dbReference type="EMBL" id="JAXGFP010000002">
    <property type="protein sequence ID" value="MEG3183269.1"/>
    <property type="molecule type" value="Genomic_DNA"/>
</dbReference>
<evidence type="ECO:0000313" key="2">
    <source>
        <dbReference type="Proteomes" id="UP001355056"/>
    </source>
</evidence>
<proteinExistence type="predicted"/>
<gene>
    <name evidence="1" type="ORF">SNE34_04485</name>
</gene>
<dbReference type="PROSITE" id="PS51257">
    <property type="entry name" value="PROKAR_LIPOPROTEIN"/>
    <property type="match status" value="1"/>
</dbReference>